<dbReference type="RefSeq" id="WP_132307248.1">
    <property type="nucleotide sequence ID" value="NZ_SMAR01000001.1"/>
</dbReference>
<dbReference type="PANTHER" id="PTHR43877">
    <property type="entry name" value="AMINOALKYLPHOSPHONATE N-ACETYLTRANSFERASE-RELATED-RELATED"/>
    <property type="match status" value="1"/>
</dbReference>
<accession>A0A4R3NXB7</accession>
<feature type="domain" description="N-acetyltransferase" evidence="3">
    <location>
        <begin position="131"/>
        <end position="268"/>
    </location>
</feature>
<comment type="caution">
    <text evidence="4">The sequence shown here is derived from an EMBL/GenBank/DDBJ whole genome shotgun (WGS) entry which is preliminary data.</text>
</comment>
<dbReference type="InterPro" id="IPR000182">
    <property type="entry name" value="GNAT_dom"/>
</dbReference>
<proteinExistence type="predicted"/>
<evidence type="ECO:0000259" key="3">
    <source>
        <dbReference type="PROSITE" id="PS51186"/>
    </source>
</evidence>
<dbReference type="CDD" id="cd04301">
    <property type="entry name" value="NAT_SF"/>
    <property type="match status" value="1"/>
</dbReference>
<dbReference type="InterPro" id="IPR056935">
    <property type="entry name" value="Rv0428c-like_C"/>
</dbReference>
<sequence length="269" mass="29990">MDAWRSKGHDGIGITVSTDLPLVRRLEAMALRAWPARDVLYDGAWQLRLTAGHPSKRLNSITVLDLSDISDIEIRFEKASRRYEAFGRPVTVRETPLTPPALLDFLKDNGAAPFDETIVMTLNLQGFEPHNAIERLPSQDVGRFVETSLALNPAEGLTKAGLAEVVTAIKPAHGFFISQTDDRNPLAAGLCVHDFDMAGIEALAVAENARRAGHGRSLTGSMLRWAKTRGARTAWLQVTANNEAALKLYESFGFKEAYRYRYWRQKREQ</sequence>
<dbReference type="PROSITE" id="PS51186">
    <property type="entry name" value="GNAT"/>
    <property type="match status" value="1"/>
</dbReference>
<keyword evidence="5" id="KW-1185">Reference proteome</keyword>
<dbReference type="InterPro" id="IPR050832">
    <property type="entry name" value="Bact_Acetyltransf"/>
</dbReference>
<dbReference type="EMBL" id="SMAR01000001">
    <property type="protein sequence ID" value="TCT44877.1"/>
    <property type="molecule type" value="Genomic_DNA"/>
</dbReference>
<dbReference type="InterPro" id="IPR016181">
    <property type="entry name" value="Acyl_CoA_acyltransferase"/>
</dbReference>
<protein>
    <submittedName>
        <fullName evidence="4">Acetyltransferase (GNAT) family protein</fullName>
    </submittedName>
</protein>
<dbReference type="Pfam" id="PF24553">
    <property type="entry name" value="Rv0428c_C"/>
    <property type="match status" value="1"/>
</dbReference>
<dbReference type="AlphaFoldDB" id="A0A4R3NXB7"/>
<keyword evidence="1 4" id="KW-0808">Transferase</keyword>
<evidence type="ECO:0000313" key="5">
    <source>
        <dbReference type="Proteomes" id="UP000295097"/>
    </source>
</evidence>
<dbReference type="Proteomes" id="UP000295097">
    <property type="component" value="Unassembled WGS sequence"/>
</dbReference>
<evidence type="ECO:0000256" key="2">
    <source>
        <dbReference type="ARBA" id="ARBA00023315"/>
    </source>
</evidence>
<gene>
    <name evidence="4" type="ORF">EDC90_100114</name>
</gene>
<dbReference type="Gene3D" id="3.40.630.30">
    <property type="match status" value="1"/>
</dbReference>
<organism evidence="4 5">
    <name type="scientific">Martelella mediterranea</name>
    <dbReference type="NCBI Taxonomy" id="293089"/>
    <lineage>
        <taxon>Bacteria</taxon>
        <taxon>Pseudomonadati</taxon>
        <taxon>Pseudomonadota</taxon>
        <taxon>Alphaproteobacteria</taxon>
        <taxon>Hyphomicrobiales</taxon>
        <taxon>Aurantimonadaceae</taxon>
        <taxon>Martelella</taxon>
    </lineage>
</organism>
<evidence type="ECO:0000313" key="4">
    <source>
        <dbReference type="EMBL" id="TCT44877.1"/>
    </source>
</evidence>
<dbReference type="SUPFAM" id="SSF55729">
    <property type="entry name" value="Acyl-CoA N-acyltransferases (Nat)"/>
    <property type="match status" value="1"/>
</dbReference>
<name>A0A4R3NXB7_9HYPH</name>
<dbReference type="GO" id="GO:0016747">
    <property type="term" value="F:acyltransferase activity, transferring groups other than amino-acyl groups"/>
    <property type="evidence" value="ECO:0007669"/>
    <property type="project" value="InterPro"/>
</dbReference>
<reference evidence="4 5" key="1">
    <citation type="submission" date="2019-03" db="EMBL/GenBank/DDBJ databases">
        <title>Freshwater and sediment microbial communities from various areas in North America, analyzing microbe dynamics in response to fracking.</title>
        <authorList>
            <person name="Lamendella R."/>
        </authorList>
    </citation>
    <scope>NUCLEOTIDE SEQUENCE [LARGE SCALE GENOMIC DNA]</scope>
    <source>
        <strain evidence="4 5">175.2</strain>
    </source>
</reference>
<keyword evidence="2" id="KW-0012">Acyltransferase</keyword>
<dbReference type="OrthoDB" id="9775595at2"/>
<evidence type="ECO:0000256" key="1">
    <source>
        <dbReference type="ARBA" id="ARBA00022679"/>
    </source>
</evidence>